<organism evidence="1 2">
    <name type="scientific">Lacihabitans lacunae</name>
    <dbReference type="NCBI Taxonomy" id="1028214"/>
    <lineage>
        <taxon>Bacteria</taxon>
        <taxon>Pseudomonadati</taxon>
        <taxon>Bacteroidota</taxon>
        <taxon>Cytophagia</taxon>
        <taxon>Cytophagales</taxon>
        <taxon>Leadbetterellaceae</taxon>
        <taxon>Lacihabitans</taxon>
    </lineage>
</organism>
<comment type="caution">
    <text evidence="1">The sequence shown here is derived from an EMBL/GenBank/DDBJ whole genome shotgun (WGS) entry which is preliminary data.</text>
</comment>
<evidence type="ECO:0000313" key="1">
    <source>
        <dbReference type="EMBL" id="MFC3812156.1"/>
    </source>
</evidence>
<proteinExistence type="predicted"/>
<evidence type="ECO:0000313" key="2">
    <source>
        <dbReference type="Proteomes" id="UP001595616"/>
    </source>
</evidence>
<keyword evidence="2" id="KW-1185">Reference proteome</keyword>
<gene>
    <name evidence="1" type="ORF">ACFOOI_15960</name>
</gene>
<name>A0ABV7YYZ4_9BACT</name>
<reference evidence="2" key="1">
    <citation type="journal article" date="2019" name="Int. J. Syst. Evol. Microbiol.">
        <title>The Global Catalogue of Microorganisms (GCM) 10K type strain sequencing project: providing services to taxonomists for standard genome sequencing and annotation.</title>
        <authorList>
            <consortium name="The Broad Institute Genomics Platform"/>
            <consortium name="The Broad Institute Genome Sequencing Center for Infectious Disease"/>
            <person name="Wu L."/>
            <person name="Ma J."/>
        </authorList>
    </citation>
    <scope>NUCLEOTIDE SEQUENCE [LARGE SCALE GENOMIC DNA]</scope>
    <source>
        <strain evidence="2">CECT 7956</strain>
    </source>
</reference>
<dbReference type="Proteomes" id="UP001595616">
    <property type="component" value="Unassembled WGS sequence"/>
</dbReference>
<dbReference type="EMBL" id="JBHRYQ010000001">
    <property type="protein sequence ID" value="MFC3812156.1"/>
    <property type="molecule type" value="Genomic_DNA"/>
</dbReference>
<protein>
    <submittedName>
        <fullName evidence="1">Uncharacterized protein</fullName>
    </submittedName>
</protein>
<sequence length="141" mass="15764">MARKGEPQTFKANGMFVNLSGKDILLDQKNEPVIINYESQQMDKDNSPTFTYTTPEKASFNQQILPIGEGFGIKLSFENSSKAKLVLARGAEILKVENGVYKIGDYYIQINAKAKAEVIQIKNEFVLTVPAQGIVSYNLIW</sequence>
<accession>A0ABV7YYZ4</accession>
<dbReference type="RefSeq" id="WP_379839022.1">
    <property type="nucleotide sequence ID" value="NZ_JBHRYQ010000001.1"/>
</dbReference>